<sequence>MLKKLPYALAGALMVPALFSAPLAGAAEVEETVETTVPAQTGGFTFYRSYQSMLGDAIRCSTSPQRWWCP</sequence>
<name>A0A0F6T9X9_9CORY</name>
<dbReference type="OrthoDB" id="4426221at2"/>
<organism evidence="2 3">
    <name type="scientific">Corynebacterium camporealensis</name>
    <dbReference type="NCBI Taxonomy" id="161896"/>
    <lineage>
        <taxon>Bacteria</taxon>
        <taxon>Bacillati</taxon>
        <taxon>Actinomycetota</taxon>
        <taxon>Actinomycetes</taxon>
        <taxon>Mycobacteriales</taxon>
        <taxon>Corynebacteriaceae</taxon>
        <taxon>Corynebacterium</taxon>
    </lineage>
</organism>
<proteinExistence type="predicted"/>
<keyword evidence="1" id="KW-0732">Signal</keyword>
<evidence type="ECO:0000313" key="2">
    <source>
        <dbReference type="EMBL" id="AKE38034.1"/>
    </source>
</evidence>
<dbReference type="KEGG" id="ccj:UL81_00200"/>
<keyword evidence="3" id="KW-1185">Reference proteome</keyword>
<accession>A0A0F6T9X9</accession>
<protein>
    <submittedName>
        <fullName evidence="2">Uncharacterized protein</fullName>
    </submittedName>
</protein>
<reference evidence="2 3" key="1">
    <citation type="journal article" date="2015" name="Genome Announc.">
        <title>Complete Genome Sequence of Corynebacterium camporealensis DSM 44610, Isolated from the Milk of a Manchega Sheep with Subclinical Mastitis.</title>
        <authorList>
            <person name="Ruckert C."/>
            <person name="Albersmeier A."/>
            <person name="Winkler A."/>
            <person name="Tauch A."/>
        </authorList>
    </citation>
    <scope>NUCLEOTIDE SEQUENCE [LARGE SCALE GENOMIC DNA]</scope>
    <source>
        <strain evidence="2 3">DSM 44610</strain>
    </source>
</reference>
<dbReference type="PATRIC" id="fig|161896.4.peg.38"/>
<feature type="chain" id="PRO_5002510145" evidence="1">
    <location>
        <begin position="27"/>
        <end position="70"/>
    </location>
</feature>
<gene>
    <name evidence="2" type="ORF">UL81_00200</name>
</gene>
<evidence type="ECO:0000313" key="3">
    <source>
        <dbReference type="Proteomes" id="UP000033566"/>
    </source>
</evidence>
<feature type="signal peptide" evidence="1">
    <location>
        <begin position="1"/>
        <end position="26"/>
    </location>
</feature>
<dbReference type="RefSeq" id="WP_035106091.1">
    <property type="nucleotide sequence ID" value="NZ_CP011311.1"/>
</dbReference>
<dbReference type="EMBL" id="CP011311">
    <property type="protein sequence ID" value="AKE38034.1"/>
    <property type="molecule type" value="Genomic_DNA"/>
</dbReference>
<dbReference type="AlphaFoldDB" id="A0A0F6T9X9"/>
<evidence type="ECO:0000256" key="1">
    <source>
        <dbReference type="SAM" id="SignalP"/>
    </source>
</evidence>
<dbReference type="HOGENOM" id="CLU_2750880_0_0_11"/>
<dbReference type="Proteomes" id="UP000033566">
    <property type="component" value="Chromosome"/>
</dbReference>